<proteinExistence type="predicted"/>
<name>X1STP5_9ZZZZ</name>
<reference evidence="1" key="1">
    <citation type="journal article" date="2014" name="Front. Microbiol.">
        <title>High frequency of phylogenetically diverse reductive dehalogenase-homologous genes in deep subseafloor sedimentary metagenomes.</title>
        <authorList>
            <person name="Kawai M."/>
            <person name="Futagami T."/>
            <person name="Toyoda A."/>
            <person name="Takaki Y."/>
            <person name="Nishi S."/>
            <person name="Hori S."/>
            <person name="Arai W."/>
            <person name="Tsubouchi T."/>
            <person name="Morono Y."/>
            <person name="Uchiyama I."/>
            <person name="Ito T."/>
            <person name="Fujiyama A."/>
            <person name="Inagaki F."/>
            <person name="Takami H."/>
        </authorList>
    </citation>
    <scope>NUCLEOTIDE SEQUENCE</scope>
    <source>
        <strain evidence="1">Expedition CK06-06</strain>
    </source>
</reference>
<dbReference type="EMBL" id="BARW01022165">
    <property type="protein sequence ID" value="GAI96323.1"/>
    <property type="molecule type" value="Genomic_DNA"/>
</dbReference>
<comment type="caution">
    <text evidence="1">The sequence shown here is derived from an EMBL/GenBank/DDBJ whole genome shotgun (WGS) entry which is preliminary data.</text>
</comment>
<accession>X1STP5</accession>
<gene>
    <name evidence="1" type="ORF">S12H4_37077</name>
</gene>
<organism evidence="1">
    <name type="scientific">marine sediment metagenome</name>
    <dbReference type="NCBI Taxonomy" id="412755"/>
    <lineage>
        <taxon>unclassified sequences</taxon>
        <taxon>metagenomes</taxon>
        <taxon>ecological metagenomes</taxon>
    </lineage>
</organism>
<evidence type="ECO:0000313" key="1">
    <source>
        <dbReference type="EMBL" id="GAI96323.1"/>
    </source>
</evidence>
<dbReference type="AlphaFoldDB" id="X1STP5"/>
<sequence length="173" mass="19739">MAEQFNPLDPLGIFGLVKKDVDRIATQAKLPPLRFRGNPGGKSRFIGGCKVRELLMDEHEGLCLTHGFAVSKTVRCPRSELTDEEWQTVWELAGEAFPHGQGNPRIDEWWPETMDEVERAVSNYAIALRGAARKYAERAREAAARYSESAEKAIYHYRQYTLSEYYKGYPARI</sequence>
<protein>
    <submittedName>
        <fullName evidence="1">Uncharacterized protein</fullName>
    </submittedName>
</protein>